<dbReference type="InterPro" id="IPR006616">
    <property type="entry name" value="DM9_repeat"/>
</dbReference>
<dbReference type="OrthoDB" id="2142040at2759"/>
<reference evidence="3" key="1">
    <citation type="submission" date="2011-08" db="EMBL/GenBank/DDBJ databases">
        <authorList>
            <person name="Rombauts S."/>
        </authorList>
    </citation>
    <scope>NUCLEOTIDE SEQUENCE</scope>
    <source>
        <strain evidence="3">London</strain>
    </source>
</reference>
<dbReference type="HOGENOM" id="CLU_103925_0_0_1"/>
<reference evidence="2" key="2">
    <citation type="submission" date="2015-06" db="UniProtKB">
        <authorList>
            <consortium name="EnsemblMetazoa"/>
        </authorList>
    </citation>
    <scope>IDENTIFICATION</scope>
</reference>
<dbReference type="EMBL" id="CAEY01001996">
    <property type="status" value="NOT_ANNOTATED_CDS"/>
    <property type="molecule type" value="Genomic_DNA"/>
</dbReference>
<keyword evidence="3" id="KW-1185">Reference proteome</keyword>
<keyword evidence="1" id="KW-0472">Membrane</keyword>
<dbReference type="EnsemblMetazoa" id="tetur09g00510.1">
    <property type="protein sequence ID" value="tetur09g00510.1"/>
    <property type="gene ID" value="tetur09g00510"/>
</dbReference>
<dbReference type="AlphaFoldDB" id="T1KCU3"/>
<protein>
    <submittedName>
        <fullName evidence="2">Uncharacterized protein</fullName>
    </submittedName>
</protein>
<dbReference type="KEGG" id="tut:107362902"/>
<dbReference type="Pfam" id="PF11901">
    <property type="entry name" value="DM9"/>
    <property type="match status" value="1"/>
</dbReference>
<evidence type="ECO:0000313" key="3">
    <source>
        <dbReference type="Proteomes" id="UP000015104"/>
    </source>
</evidence>
<dbReference type="PANTHER" id="PTHR31649">
    <property type="entry name" value="AGAP009604-PA"/>
    <property type="match status" value="1"/>
</dbReference>
<keyword evidence="1" id="KW-1133">Transmembrane helix</keyword>
<name>T1KCU3_TETUR</name>
<gene>
    <name evidence="2" type="primary">107362902</name>
</gene>
<sequence>MESETNQNETSPGTCLTKKTIAFVGIGVLVATAICVSVIVAVSVTSAKPSPPKAPLTLSEYIEKMNLIKDEIKWVSYSSDNYSLTDALAGGAGSVDKSTVYLCRAKHRANTRNKEELIPGTFDPTSGLCAVPYGDKANDHSEFELLVTKNPSRLIWKEDSKGHLKSGAVSGGQTAYDEELYVTRFQYNGYTVLGKLHLAHNKASGPADGIEKYRETYDLLCFYDYAL</sequence>
<evidence type="ECO:0000256" key="1">
    <source>
        <dbReference type="SAM" id="Phobius"/>
    </source>
</evidence>
<organism evidence="2 3">
    <name type="scientific">Tetranychus urticae</name>
    <name type="common">Two-spotted spider mite</name>
    <dbReference type="NCBI Taxonomy" id="32264"/>
    <lineage>
        <taxon>Eukaryota</taxon>
        <taxon>Metazoa</taxon>
        <taxon>Ecdysozoa</taxon>
        <taxon>Arthropoda</taxon>
        <taxon>Chelicerata</taxon>
        <taxon>Arachnida</taxon>
        <taxon>Acari</taxon>
        <taxon>Acariformes</taxon>
        <taxon>Trombidiformes</taxon>
        <taxon>Prostigmata</taxon>
        <taxon>Eleutherengona</taxon>
        <taxon>Raphignathae</taxon>
        <taxon>Tetranychoidea</taxon>
        <taxon>Tetranychidae</taxon>
        <taxon>Tetranychus</taxon>
    </lineage>
</organism>
<accession>T1KCU3</accession>
<dbReference type="Proteomes" id="UP000015104">
    <property type="component" value="Unassembled WGS sequence"/>
</dbReference>
<dbReference type="PANTHER" id="PTHR31649:SF1">
    <property type="entry name" value="FARNESOIC ACID O-METHYL TRANSFERASE DOMAIN-CONTAINING PROTEIN"/>
    <property type="match status" value="1"/>
</dbReference>
<evidence type="ECO:0000313" key="2">
    <source>
        <dbReference type="EnsemblMetazoa" id="tetur09g00510.1"/>
    </source>
</evidence>
<keyword evidence="1" id="KW-0812">Transmembrane</keyword>
<proteinExistence type="predicted"/>
<dbReference type="SMART" id="SM00696">
    <property type="entry name" value="DM9"/>
    <property type="match status" value="2"/>
</dbReference>
<feature type="transmembrane region" description="Helical" evidence="1">
    <location>
        <begin position="20"/>
        <end position="44"/>
    </location>
</feature>